<dbReference type="OrthoDB" id="414826at2759"/>
<accession>A0A9J6GPV0</accession>
<comment type="caution">
    <text evidence="3">The sequence shown here is derived from an EMBL/GenBank/DDBJ whole genome shotgun (WGS) entry which is preliminary data.</text>
</comment>
<dbReference type="Pfam" id="PF00188">
    <property type="entry name" value="CAP"/>
    <property type="match status" value="1"/>
</dbReference>
<reference evidence="3 4" key="1">
    <citation type="journal article" date="2020" name="Cell">
        <title>Large-Scale Comparative Analyses of Tick Genomes Elucidate Their Genetic Diversity and Vector Capacities.</title>
        <authorList>
            <consortium name="Tick Genome and Microbiome Consortium (TIGMIC)"/>
            <person name="Jia N."/>
            <person name="Wang J."/>
            <person name="Shi W."/>
            <person name="Du L."/>
            <person name="Sun Y."/>
            <person name="Zhan W."/>
            <person name="Jiang J.F."/>
            <person name="Wang Q."/>
            <person name="Zhang B."/>
            <person name="Ji P."/>
            <person name="Bell-Sakyi L."/>
            <person name="Cui X.M."/>
            <person name="Yuan T.T."/>
            <person name="Jiang B.G."/>
            <person name="Yang W.F."/>
            <person name="Lam T.T."/>
            <person name="Chang Q.C."/>
            <person name="Ding S.J."/>
            <person name="Wang X.J."/>
            <person name="Zhu J.G."/>
            <person name="Ruan X.D."/>
            <person name="Zhao L."/>
            <person name="Wei J.T."/>
            <person name="Ye R.Z."/>
            <person name="Que T.C."/>
            <person name="Du C.H."/>
            <person name="Zhou Y.H."/>
            <person name="Cheng J.X."/>
            <person name="Dai P.F."/>
            <person name="Guo W.B."/>
            <person name="Han X.H."/>
            <person name="Huang E.J."/>
            <person name="Li L.F."/>
            <person name="Wei W."/>
            <person name="Gao Y.C."/>
            <person name="Liu J.Z."/>
            <person name="Shao H.Z."/>
            <person name="Wang X."/>
            <person name="Wang C.C."/>
            <person name="Yang T.C."/>
            <person name="Huo Q.B."/>
            <person name="Li W."/>
            <person name="Chen H.Y."/>
            <person name="Chen S.E."/>
            <person name="Zhou L.G."/>
            <person name="Ni X.B."/>
            <person name="Tian J.H."/>
            <person name="Sheng Y."/>
            <person name="Liu T."/>
            <person name="Pan Y.S."/>
            <person name="Xia L.Y."/>
            <person name="Li J."/>
            <person name="Zhao F."/>
            <person name="Cao W.C."/>
        </authorList>
    </citation>
    <scope>NUCLEOTIDE SEQUENCE [LARGE SCALE GENOMIC DNA]</scope>
    <source>
        <strain evidence="3">HaeL-2018</strain>
    </source>
</reference>
<dbReference type="AlphaFoldDB" id="A0A9J6GPV0"/>
<evidence type="ECO:0000313" key="3">
    <source>
        <dbReference type="EMBL" id="KAH9377661.1"/>
    </source>
</evidence>
<dbReference type="PROSITE" id="PS01009">
    <property type="entry name" value="CRISP_1"/>
    <property type="match status" value="1"/>
</dbReference>
<dbReference type="PRINTS" id="PR00837">
    <property type="entry name" value="V5TPXLIKE"/>
</dbReference>
<dbReference type="SUPFAM" id="SSF55797">
    <property type="entry name" value="PR-1-like"/>
    <property type="match status" value="1"/>
</dbReference>
<dbReference type="InterPro" id="IPR002413">
    <property type="entry name" value="V5_allergen-like"/>
</dbReference>
<sequence length="255" mass="28758">MFHNRRISLLLQAALLLWLQELSLQTCRPEYQKVKNHIACRPQNPECYILSSGLTAAEKKLLVELQNRFRSMVARGYVTGFPPAANMQKLVWDDSLAEVAQAHANQCLIHHTPSALRVTTRFRHTGQNLVGFRSIKAWAASSRDIDRAVRSWFDERRNYSPSGLNEFHQLVDAPVGHFTQVVWASTRYVGCGSTTFTVKNASKGMTRFYVCDYAGPGNIAGKRVYLPGKPCSQMSARNFLREGNGPLCSWSHVRS</sequence>
<protein>
    <recommendedName>
        <fullName evidence="2">SCP domain-containing protein</fullName>
    </recommendedName>
</protein>
<dbReference type="PANTHER" id="PTHR10334">
    <property type="entry name" value="CYSTEINE-RICH SECRETORY PROTEIN-RELATED"/>
    <property type="match status" value="1"/>
</dbReference>
<evidence type="ECO:0000256" key="1">
    <source>
        <dbReference type="SAM" id="SignalP"/>
    </source>
</evidence>
<organism evidence="3 4">
    <name type="scientific">Haemaphysalis longicornis</name>
    <name type="common">Bush tick</name>
    <dbReference type="NCBI Taxonomy" id="44386"/>
    <lineage>
        <taxon>Eukaryota</taxon>
        <taxon>Metazoa</taxon>
        <taxon>Ecdysozoa</taxon>
        <taxon>Arthropoda</taxon>
        <taxon>Chelicerata</taxon>
        <taxon>Arachnida</taxon>
        <taxon>Acari</taxon>
        <taxon>Parasitiformes</taxon>
        <taxon>Ixodida</taxon>
        <taxon>Ixodoidea</taxon>
        <taxon>Ixodidae</taxon>
        <taxon>Haemaphysalinae</taxon>
        <taxon>Haemaphysalis</taxon>
    </lineage>
</organism>
<feature type="chain" id="PRO_5039903188" description="SCP domain-containing protein" evidence="1">
    <location>
        <begin position="26"/>
        <end position="255"/>
    </location>
</feature>
<dbReference type="SMART" id="SM00198">
    <property type="entry name" value="SCP"/>
    <property type="match status" value="1"/>
</dbReference>
<gene>
    <name evidence="3" type="ORF">HPB48_011371</name>
</gene>
<dbReference type="Proteomes" id="UP000821853">
    <property type="component" value="Unassembled WGS sequence"/>
</dbReference>
<dbReference type="VEuPathDB" id="VectorBase:HLOH_046169"/>
<dbReference type="EMBL" id="JABSTR010000008">
    <property type="protein sequence ID" value="KAH9377661.1"/>
    <property type="molecule type" value="Genomic_DNA"/>
</dbReference>
<name>A0A9J6GPV0_HAELO</name>
<dbReference type="Gene3D" id="3.40.33.10">
    <property type="entry name" value="CAP"/>
    <property type="match status" value="1"/>
</dbReference>
<dbReference type="OMA" id="WAEPETP"/>
<proteinExistence type="predicted"/>
<dbReference type="InterPro" id="IPR018244">
    <property type="entry name" value="Allrgn_V5/Tpx1_CS"/>
</dbReference>
<keyword evidence="1" id="KW-0732">Signal</keyword>
<dbReference type="InterPro" id="IPR001283">
    <property type="entry name" value="CRISP-related"/>
</dbReference>
<keyword evidence="4" id="KW-1185">Reference proteome</keyword>
<dbReference type="PRINTS" id="PR00838">
    <property type="entry name" value="V5ALLERGEN"/>
</dbReference>
<dbReference type="InterPro" id="IPR014044">
    <property type="entry name" value="CAP_dom"/>
</dbReference>
<feature type="signal peptide" evidence="1">
    <location>
        <begin position="1"/>
        <end position="25"/>
    </location>
</feature>
<dbReference type="CDD" id="cd05380">
    <property type="entry name" value="CAP_euk"/>
    <property type="match status" value="1"/>
</dbReference>
<evidence type="ECO:0000313" key="4">
    <source>
        <dbReference type="Proteomes" id="UP000821853"/>
    </source>
</evidence>
<dbReference type="GO" id="GO:0005576">
    <property type="term" value="C:extracellular region"/>
    <property type="evidence" value="ECO:0007669"/>
    <property type="project" value="InterPro"/>
</dbReference>
<evidence type="ECO:0000259" key="2">
    <source>
        <dbReference type="SMART" id="SM00198"/>
    </source>
</evidence>
<feature type="domain" description="SCP" evidence="2">
    <location>
        <begin position="57"/>
        <end position="221"/>
    </location>
</feature>
<dbReference type="InterPro" id="IPR035940">
    <property type="entry name" value="CAP_sf"/>
</dbReference>